<keyword evidence="2" id="KW-1185">Reference proteome</keyword>
<dbReference type="Proteomes" id="UP001064048">
    <property type="component" value="Chromosome 27"/>
</dbReference>
<accession>A0ACC0KYL7</accession>
<comment type="caution">
    <text evidence="1">The sequence shown here is derived from an EMBL/GenBank/DDBJ whole genome shotgun (WGS) entry which is preliminary data.</text>
</comment>
<proteinExistence type="predicted"/>
<dbReference type="EMBL" id="CM046127">
    <property type="protein sequence ID" value="KAI8441634.1"/>
    <property type="molecule type" value="Genomic_DNA"/>
</dbReference>
<protein>
    <submittedName>
        <fullName evidence="1">Uncharacterized protein</fullName>
    </submittedName>
</protein>
<gene>
    <name evidence="1" type="ORF">MSG28_015196</name>
</gene>
<evidence type="ECO:0000313" key="2">
    <source>
        <dbReference type="Proteomes" id="UP001064048"/>
    </source>
</evidence>
<organism evidence="1 2">
    <name type="scientific">Choristoneura fumiferana</name>
    <name type="common">Spruce budworm moth</name>
    <name type="synonym">Archips fumiferana</name>
    <dbReference type="NCBI Taxonomy" id="7141"/>
    <lineage>
        <taxon>Eukaryota</taxon>
        <taxon>Metazoa</taxon>
        <taxon>Ecdysozoa</taxon>
        <taxon>Arthropoda</taxon>
        <taxon>Hexapoda</taxon>
        <taxon>Insecta</taxon>
        <taxon>Pterygota</taxon>
        <taxon>Neoptera</taxon>
        <taxon>Endopterygota</taxon>
        <taxon>Lepidoptera</taxon>
        <taxon>Glossata</taxon>
        <taxon>Ditrysia</taxon>
        <taxon>Tortricoidea</taxon>
        <taxon>Tortricidae</taxon>
        <taxon>Tortricinae</taxon>
        <taxon>Choristoneura</taxon>
    </lineage>
</organism>
<reference evidence="1 2" key="1">
    <citation type="journal article" date="2022" name="Genome Biol. Evol.">
        <title>The Spruce Budworm Genome: Reconstructing the Evolutionary History of Antifreeze Proteins.</title>
        <authorList>
            <person name="Beliveau C."/>
            <person name="Gagne P."/>
            <person name="Picq S."/>
            <person name="Vernygora O."/>
            <person name="Keeling C.I."/>
            <person name="Pinkney K."/>
            <person name="Doucet D."/>
            <person name="Wen F."/>
            <person name="Johnston J.S."/>
            <person name="Maaroufi H."/>
            <person name="Boyle B."/>
            <person name="Laroche J."/>
            <person name="Dewar K."/>
            <person name="Juretic N."/>
            <person name="Blackburn G."/>
            <person name="Nisole A."/>
            <person name="Brunet B."/>
            <person name="Brandao M."/>
            <person name="Lumley L."/>
            <person name="Duan J."/>
            <person name="Quan G."/>
            <person name="Lucarotti C.J."/>
            <person name="Roe A.D."/>
            <person name="Sperling F.A.H."/>
            <person name="Levesque R.C."/>
            <person name="Cusson M."/>
        </authorList>
    </citation>
    <scope>NUCLEOTIDE SEQUENCE [LARGE SCALE GENOMIC DNA]</scope>
    <source>
        <strain evidence="1">Glfc:IPQL:Cfum</strain>
    </source>
</reference>
<name>A0ACC0KYL7_CHOFU</name>
<evidence type="ECO:0000313" key="1">
    <source>
        <dbReference type="EMBL" id="KAI8441634.1"/>
    </source>
</evidence>
<sequence>MSTLGRGRGYSGRHHLRSPRPGDDDDAARTLAELSPRATETKMETPKPAKPETKEDDKEEERSKELKYHVSGEDEVVLKELLNVEEQYTPLLALLEQFSPGEDGIAFNRKLKNFETTVTGMCPDEARLQ</sequence>